<proteinExistence type="predicted"/>
<sequence>MLARLQQGLREGQVQVVADDDADRVDARVGRELVHAAQILLEAVAAGGVAAQLLVGVDDRGETDRGSPSPHSVPAVR</sequence>
<name>A0ABQ6IYE4_9MICO</name>
<dbReference type="EMBL" id="BSUO01000001">
    <property type="protein sequence ID" value="GMA41703.1"/>
    <property type="molecule type" value="Genomic_DNA"/>
</dbReference>
<evidence type="ECO:0000313" key="2">
    <source>
        <dbReference type="Proteomes" id="UP001157126"/>
    </source>
</evidence>
<organism evidence="1 2">
    <name type="scientific">Mobilicoccus caccae</name>
    <dbReference type="NCBI Taxonomy" id="1859295"/>
    <lineage>
        <taxon>Bacteria</taxon>
        <taxon>Bacillati</taxon>
        <taxon>Actinomycetota</taxon>
        <taxon>Actinomycetes</taxon>
        <taxon>Micrococcales</taxon>
        <taxon>Dermatophilaceae</taxon>
        <taxon>Mobilicoccus</taxon>
    </lineage>
</organism>
<protein>
    <submittedName>
        <fullName evidence="1">Uncharacterized protein</fullName>
    </submittedName>
</protein>
<comment type="caution">
    <text evidence="1">The sequence shown here is derived from an EMBL/GenBank/DDBJ whole genome shotgun (WGS) entry which is preliminary data.</text>
</comment>
<gene>
    <name evidence="1" type="ORF">GCM10025883_37480</name>
</gene>
<dbReference type="Proteomes" id="UP001157126">
    <property type="component" value="Unassembled WGS sequence"/>
</dbReference>
<keyword evidence="2" id="KW-1185">Reference proteome</keyword>
<accession>A0ABQ6IYE4</accession>
<evidence type="ECO:0000313" key="1">
    <source>
        <dbReference type="EMBL" id="GMA41703.1"/>
    </source>
</evidence>
<reference evidence="2" key="1">
    <citation type="journal article" date="2019" name="Int. J. Syst. Evol. Microbiol.">
        <title>The Global Catalogue of Microorganisms (GCM) 10K type strain sequencing project: providing services to taxonomists for standard genome sequencing and annotation.</title>
        <authorList>
            <consortium name="The Broad Institute Genomics Platform"/>
            <consortium name="The Broad Institute Genome Sequencing Center for Infectious Disease"/>
            <person name="Wu L."/>
            <person name="Ma J."/>
        </authorList>
    </citation>
    <scope>NUCLEOTIDE SEQUENCE [LARGE SCALE GENOMIC DNA]</scope>
    <source>
        <strain evidence="2">NBRC 113072</strain>
    </source>
</reference>